<dbReference type="InterPro" id="IPR044925">
    <property type="entry name" value="His-Me_finger_sf"/>
</dbReference>
<proteinExistence type="predicted"/>
<keyword evidence="1" id="KW-0540">Nuclease</keyword>
<dbReference type="EMBL" id="BK035305">
    <property type="protein sequence ID" value="DAG92290.1"/>
    <property type="molecule type" value="Genomic_DNA"/>
</dbReference>
<keyword evidence="1" id="KW-0255">Endonuclease</keyword>
<dbReference type="SUPFAM" id="SSF54060">
    <property type="entry name" value="His-Me finger endonucleases"/>
    <property type="match status" value="1"/>
</dbReference>
<organism evidence="1">
    <name type="scientific">Ackermannviridae sp</name>
    <dbReference type="NCBI Taxonomy" id="2831612"/>
    <lineage>
        <taxon>Viruses</taxon>
        <taxon>Duplodnaviria</taxon>
        <taxon>Heunggongvirae</taxon>
        <taxon>Uroviricota</taxon>
        <taxon>Caudoviricetes</taxon>
        <taxon>Pantevenvirales</taxon>
        <taxon>Ackermannviridae</taxon>
    </lineage>
</organism>
<sequence length="176" mass="20817">MKQIEDKILKEIFDKSKEIPGYPDYRIIKEGRVFSKVTGSWVEISVYKYRSKRGEYRPKVNLYGVPKLLYRLLAITYIPNPSNKPMVCHKDNNPMNSNLDNLYWGTQSENMKQCKRDGRNKYLLSSSKHPQSKLTKKQVIKIRESESTHTELAKKYGVSRRTIDRIIRREIYVEVQ</sequence>
<evidence type="ECO:0000313" key="1">
    <source>
        <dbReference type="EMBL" id="DAG92290.1"/>
    </source>
</evidence>
<accession>A0A8S5VMH8</accession>
<dbReference type="GO" id="GO:0004519">
    <property type="term" value="F:endonuclease activity"/>
    <property type="evidence" value="ECO:0007669"/>
    <property type="project" value="UniProtKB-KW"/>
</dbReference>
<protein>
    <submittedName>
        <fullName evidence="1">Homing endonuclease</fullName>
    </submittedName>
</protein>
<reference evidence="1" key="1">
    <citation type="journal article" date="2021" name="Proc. Natl. Acad. Sci. U.S.A.">
        <title>A Catalog of Tens of Thousands of Viruses from Human Metagenomes Reveals Hidden Associations with Chronic Diseases.</title>
        <authorList>
            <person name="Tisza M.J."/>
            <person name="Buck C.B."/>
        </authorList>
    </citation>
    <scope>NUCLEOTIDE SEQUENCE</scope>
    <source>
        <strain evidence="1">Ctnaj7</strain>
    </source>
</reference>
<dbReference type="Gene3D" id="3.90.75.20">
    <property type="match status" value="1"/>
</dbReference>
<keyword evidence="1" id="KW-0378">Hydrolase</keyword>
<name>A0A8S5VMH8_9CAUD</name>
<dbReference type="Gene3D" id="1.10.10.60">
    <property type="entry name" value="Homeodomain-like"/>
    <property type="match status" value="1"/>
</dbReference>